<dbReference type="PANTHER" id="PTHR33445">
    <property type="entry name" value="ATP SYNTHASE SUBUNIT B', CHLOROPLASTIC"/>
    <property type="match status" value="1"/>
</dbReference>
<evidence type="ECO:0000313" key="16">
    <source>
        <dbReference type="Proteomes" id="UP001343492"/>
    </source>
</evidence>
<evidence type="ECO:0000256" key="2">
    <source>
        <dbReference type="ARBA" id="ARBA00022448"/>
    </source>
</evidence>
<evidence type="ECO:0000256" key="14">
    <source>
        <dbReference type="RuleBase" id="RU003848"/>
    </source>
</evidence>
<keyword evidence="13" id="KW-1003">Cell membrane</keyword>
<gene>
    <name evidence="13" type="primary">atpF</name>
    <name evidence="15" type="ORF">VRS74_00635</name>
</gene>
<keyword evidence="16" id="KW-1185">Reference proteome</keyword>
<reference evidence="15 16" key="1">
    <citation type="submission" date="2024-01" db="EMBL/GenBank/DDBJ databases">
        <title>The genome sequence of Erythrobacteraceae sp. strain 1XM1-14.</title>
        <authorList>
            <person name="Liu Y."/>
        </authorList>
    </citation>
    <scope>NUCLEOTIDE SEQUENCE [LARGE SCALE GENOMIC DNA]</scope>
    <source>
        <strain evidence="15 16">1XM1-14</strain>
    </source>
</reference>
<evidence type="ECO:0000256" key="3">
    <source>
        <dbReference type="ARBA" id="ARBA00022547"/>
    </source>
</evidence>
<evidence type="ECO:0000256" key="8">
    <source>
        <dbReference type="ARBA" id="ARBA00023136"/>
    </source>
</evidence>
<feature type="transmembrane region" description="Helical" evidence="13">
    <location>
        <begin position="15"/>
        <end position="34"/>
    </location>
</feature>
<dbReference type="RefSeq" id="WP_354143299.1">
    <property type="nucleotide sequence ID" value="NZ_JAZDQV010000001.1"/>
</dbReference>
<name>A0ABU7GBF4_9SPHN</name>
<protein>
    <recommendedName>
        <fullName evidence="13">ATP synthase subunit b</fullName>
    </recommendedName>
    <alternativeName>
        <fullName evidence="13">ATP synthase F(0) sector subunit b</fullName>
    </alternativeName>
    <alternativeName>
        <fullName evidence="13">ATPase subunit I</fullName>
    </alternativeName>
    <alternativeName>
        <fullName evidence="13">F-type ATPase subunit b</fullName>
        <shortName evidence="13">F-ATPase subunit b</shortName>
    </alternativeName>
</protein>
<organism evidence="15 16">
    <name type="scientific">Altererythrobacter litoralis</name>
    <dbReference type="NCBI Taxonomy" id="3113904"/>
    <lineage>
        <taxon>Bacteria</taxon>
        <taxon>Pseudomonadati</taxon>
        <taxon>Pseudomonadota</taxon>
        <taxon>Alphaproteobacteria</taxon>
        <taxon>Sphingomonadales</taxon>
        <taxon>Erythrobacteraceae</taxon>
        <taxon>Altererythrobacter</taxon>
    </lineage>
</organism>
<keyword evidence="5 13" id="KW-0375">Hydrogen ion transport</keyword>
<keyword evidence="4 13" id="KW-0812">Transmembrane</keyword>
<evidence type="ECO:0000256" key="6">
    <source>
        <dbReference type="ARBA" id="ARBA00022989"/>
    </source>
</evidence>
<evidence type="ECO:0000256" key="5">
    <source>
        <dbReference type="ARBA" id="ARBA00022781"/>
    </source>
</evidence>
<comment type="function">
    <text evidence="10 13">F(1)F(0) ATP synthase produces ATP from ADP in the presence of a proton or sodium gradient. F-type ATPases consist of two structural domains, F(1) containing the extramembraneous catalytic core and F(0) containing the membrane proton channel, linked together by a central stalk and a peripheral stalk. During catalysis, ATP synthesis in the catalytic domain of F(1) is coupled via a rotary mechanism of the central stalk subunits to proton translocation.</text>
</comment>
<dbReference type="InterPro" id="IPR002146">
    <property type="entry name" value="ATP_synth_b/b'su_bac/chlpt"/>
</dbReference>
<comment type="similarity">
    <text evidence="1 13 14">Belongs to the ATPase B chain family.</text>
</comment>
<evidence type="ECO:0000256" key="7">
    <source>
        <dbReference type="ARBA" id="ARBA00023065"/>
    </source>
</evidence>
<accession>A0ABU7GBF4</accession>
<dbReference type="EMBL" id="JAZDQV010000001">
    <property type="protein sequence ID" value="MEE1876188.1"/>
    <property type="molecule type" value="Genomic_DNA"/>
</dbReference>
<keyword evidence="2 13" id="KW-0813">Transport</keyword>
<evidence type="ECO:0000256" key="4">
    <source>
        <dbReference type="ARBA" id="ARBA00022692"/>
    </source>
</evidence>
<comment type="caution">
    <text evidence="15">The sequence shown here is derived from an EMBL/GenBank/DDBJ whole genome shotgun (WGS) entry which is preliminary data.</text>
</comment>
<keyword evidence="8 13" id="KW-0472">Membrane</keyword>
<proteinExistence type="inferred from homology"/>
<evidence type="ECO:0000256" key="11">
    <source>
        <dbReference type="ARBA" id="ARBA00025614"/>
    </source>
</evidence>
<comment type="subcellular location">
    <subcellularLocation>
        <location evidence="13">Cell membrane</location>
        <topology evidence="13">Single-pass membrane protein</topology>
    </subcellularLocation>
    <subcellularLocation>
        <location evidence="12">Endomembrane system</location>
        <topology evidence="12">Single-pass membrane protein</topology>
    </subcellularLocation>
</comment>
<evidence type="ECO:0000256" key="9">
    <source>
        <dbReference type="ARBA" id="ARBA00023310"/>
    </source>
</evidence>
<dbReference type="InterPro" id="IPR050059">
    <property type="entry name" value="ATP_synthase_B_chain"/>
</dbReference>
<sequence length="164" mass="17456">MPQIAQLADTYASQVFWLLIFFGFTFFVIGRGMVPKVMDTVAMRDKQIADDLAAAQAARDTANEQEEIWRQRENANHATAQAVIAKAKADAAAKTDKKVAAAQKRLDTKLAEAESRIAEARSAAMSEVETVAAEAAQDIVARLAGAKVDAAAAKAAVKEALAHG</sequence>
<dbReference type="Proteomes" id="UP001343492">
    <property type="component" value="Unassembled WGS sequence"/>
</dbReference>
<evidence type="ECO:0000256" key="13">
    <source>
        <dbReference type="HAMAP-Rule" id="MF_01398"/>
    </source>
</evidence>
<comment type="subunit">
    <text evidence="13">F-type ATPases have 2 components, F(1) - the catalytic core - and F(0) - the membrane proton channel. F(1) has five subunits: alpha(3), beta(3), gamma(1), delta(1), epsilon(1). F(0) has three main subunits: a(1), b(2) and c(10-14). The alpha and beta chains form an alternating ring which encloses part of the gamma chain. F(1) is attached to F(0) by a central stalk formed by the gamma and epsilon chains, while a peripheral stalk is formed by the delta and b chains.</text>
</comment>
<comment type="function">
    <text evidence="11">Component of the F(0) channel, it forms part of the peripheral stalk, linking F(1) to F(0). The b'-subunit is a diverged and duplicated form of b found in plants and photosynthetic bacteria.</text>
</comment>
<dbReference type="HAMAP" id="MF_01398">
    <property type="entry name" value="ATP_synth_b_bprime"/>
    <property type="match status" value="1"/>
</dbReference>
<evidence type="ECO:0000313" key="15">
    <source>
        <dbReference type="EMBL" id="MEE1876188.1"/>
    </source>
</evidence>
<keyword evidence="6 13" id="KW-1133">Transmembrane helix</keyword>
<keyword evidence="9 13" id="KW-0066">ATP synthesis</keyword>
<keyword evidence="7 13" id="KW-0406">Ion transport</keyword>
<dbReference type="Pfam" id="PF00430">
    <property type="entry name" value="ATP-synt_B"/>
    <property type="match status" value="1"/>
</dbReference>
<evidence type="ECO:0000256" key="12">
    <source>
        <dbReference type="ARBA" id="ARBA00037847"/>
    </source>
</evidence>
<keyword evidence="3 13" id="KW-0138">CF(0)</keyword>
<dbReference type="PANTHER" id="PTHR33445:SF1">
    <property type="entry name" value="ATP SYNTHASE SUBUNIT B"/>
    <property type="match status" value="1"/>
</dbReference>
<evidence type="ECO:0000256" key="1">
    <source>
        <dbReference type="ARBA" id="ARBA00005513"/>
    </source>
</evidence>
<evidence type="ECO:0000256" key="10">
    <source>
        <dbReference type="ARBA" id="ARBA00025198"/>
    </source>
</evidence>